<dbReference type="InterPro" id="IPR050655">
    <property type="entry name" value="Plant_B3_domain"/>
</dbReference>
<evidence type="ECO:0000256" key="3">
    <source>
        <dbReference type="ARBA" id="ARBA00023125"/>
    </source>
</evidence>
<feature type="domain" description="TF-B3" evidence="7">
    <location>
        <begin position="16"/>
        <end position="109"/>
    </location>
</feature>
<dbReference type="STRING" id="74649.A0A2P6RVX8"/>
<dbReference type="SUPFAM" id="SSF101936">
    <property type="entry name" value="DNA-binding pseudobarrel domain"/>
    <property type="match status" value="3"/>
</dbReference>
<evidence type="ECO:0000256" key="2">
    <source>
        <dbReference type="ARBA" id="ARBA00023015"/>
    </source>
</evidence>
<evidence type="ECO:0000256" key="6">
    <source>
        <dbReference type="SAM" id="MobiDB-lite"/>
    </source>
</evidence>
<dbReference type="OMA" id="IADEDTH"/>
<name>A0A2P6RVX8_ROSCH</name>
<feature type="domain" description="TF-B3" evidence="7">
    <location>
        <begin position="380"/>
        <end position="481"/>
    </location>
</feature>
<dbReference type="GO" id="GO:0005634">
    <property type="term" value="C:nucleus"/>
    <property type="evidence" value="ECO:0007669"/>
    <property type="project" value="UniProtKB-SubCell"/>
</dbReference>
<dbReference type="PANTHER" id="PTHR31920:SF108">
    <property type="entry name" value="B3 DOMAIN-CONTAINING TRANSCRIPTION FACTOR VRN1-LIKE"/>
    <property type="match status" value="1"/>
</dbReference>
<dbReference type="CDD" id="cd10017">
    <property type="entry name" value="B3_DNA"/>
    <property type="match status" value="3"/>
</dbReference>
<dbReference type="AlphaFoldDB" id="A0A2P6RVX8"/>
<feature type="region of interest" description="Disordered" evidence="6">
    <location>
        <begin position="121"/>
        <end position="157"/>
    </location>
</feature>
<dbReference type="InterPro" id="IPR003340">
    <property type="entry name" value="B3_DNA-bd"/>
</dbReference>
<dbReference type="EMBL" id="PDCK01000040">
    <property type="protein sequence ID" value="PRQ50581.1"/>
    <property type="molecule type" value="Genomic_DNA"/>
</dbReference>
<evidence type="ECO:0000256" key="4">
    <source>
        <dbReference type="ARBA" id="ARBA00023163"/>
    </source>
</evidence>
<dbReference type="Pfam" id="PF02362">
    <property type="entry name" value="B3"/>
    <property type="match status" value="3"/>
</dbReference>
<feature type="compositionally biased region" description="Basic and acidic residues" evidence="6">
    <location>
        <begin position="143"/>
        <end position="153"/>
    </location>
</feature>
<sequence>MGSFCRLQTFSSTTPHFFQIILEDTSRDIKIRIPKKFVMKYGEDVSNSAFLKLPSGSEWEVELTRCNGKVWFERGWPEFSKFCSLDYGDFLVFRYEGNSIFQVCIFDRTATEIDYPITMPDMEKTDHEDEEDDNISIEISEDSPPHPKTREKSPLPCPPSFKKMRTSWSGKAADTMFGNDGGGSSSARRYQKGTVEAIGEMHSLNKSEKAQALWRVDAFISENPHFKGFPVKFFKRNVIKDADNVTLRVSNGKTWSVKFKYEKSRARLQHGWLAFVKDNCLKVGDVCVFALIKDIKLLFQVEFFRATSFPLLPGKNKRSKTSGKVAQRRCSSLRVPRVNLEAANKFIPNNPFFKVSLGACHMEKSNVVRTVTGNIFIYSLVTVLNTTYYTSLFMQSVPTSFIRQFIKRLEKQTVMLQVKNRLWPVNLIPYAYSNQRLSTKLCGGWIAFAREHDLKGGDVCVFELMEMKANIVLKVHIFRCD</sequence>
<feature type="compositionally biased region" description="Acidic residues" evidence="6">
    <location>
        <begin position="128"/>
        <end position="141"/>
    </location>
</feature>
<gene>
    <name evidence="8" type="ORF">RchiOBHm_Chr2g0134821</name>
</gene>
<evidence type="ECO:0000313" key="9">
    <source>
        <dbReference type="Proteomes" id="UP000238479"/>
    </source>
</evidence>
<keyword evidence="3" id="KW-0238">DNA-binding</keyword>
<comment type="subcellular location">
    <subcellularLocation>
        <location evidence="1">Nucleus</location>
    </subcellularLocation>
</comment>
<evidence type="ECO:0000256" key="5">
    <source>
        <dbReference type="ARBA" id="ARBA00023242"/>
    </source>
</evidence>
<accession>A0A2P6RVX8</accession>
<keyword evidence="5" id="KW-0539">Nucleus</keyword>
<dbReference type="InterPro" id="IPR015300">
    <property type="entry name" value="DNA-bd_pseudobarrel_sf"/>
</dbReference>
<keyword evidence="2" id="KW-0805">Transcription regulation</keyword>
<feature type="domain" description="TF-B3" evidence="7">
    <location>
        <begin position="229"/>
        <end position="307"/>
    </location>
</feature>
<evidence type="ECO:0000259" key="7">
    <source>
        <dbReference type="PROSITE" id="PS50863"/>
    </source>
</evidence>
<dbReference type="PROSITE" id="PS50863">
    <property type="entry name" value="B3"/>
    <property type="match status" value="3"/>
</dbReference>
<dbReference type="GO" id="GO:0003677">
    <property type="term" value="F:DNA binding"/>
    <property type="evidence" value="ECO:0007669"/>
    <property type="project" value="UniProtKB-KW"/>
</dbReference>
<dbReference type="Gene3D" id="2.40.330.10">
    <property type="entry name" value="DNA-binding pseudobarrel domain"/>
    <property type="match status" value="3"/>
</dbReference>
<evidence type="ECO:0000313" key="8">
    <source>
        <dbReference type="EMBL" id="PRQ50581.1"/>
    </source>
</evidence>
<dbReference type="Proteomes" id="UP000238479">
    <property type="component" value="Chromosome 2"/>
</dbReference>
<protein>
    <submittedName>
        <fullName evidence="8">Putative transcription factor B3-Domain family</fullName>
    </submittedName>
</protein>
<comment type="caution">
    <text evidence="8">The sequence shown here is derived from an EMBL/GenBank/DDBJ whole genome shotgun (WGS) entry which is preliminary data.</text>
</comment>
<proteinExistence type="predicted"/>
<dbReference type="SMART" id="SM01019">
    <property type="entry name" value="B3"/>
    <property type="match status" value="3"/>
</dbReference>
<organism evidence="8 9">
    <name type="scientific">Rosa chinensis</name>
    <name type="common">China rose</name>
    <dbReference type="NCBI Taxonomy" id="74649"/>
    <lineage>
        <taxon>Eukaryota</taxon>
        <taxon>Viridiplantae</taxon>
        <taxon>Streptophyta</taxon>
        <taxon>Embryophyta</taxon>
        <taxon>Tracheophyta</taxon>
        <taxon>Spermatophyta</taxon>
        <taxon>Magnoliopsida</taxon>
        <taxon>eudicotyledons</taxon>
        <taxon>Gunneridae</taxon>
        <taxon>Pentapetalae</taxon>
        <taxon>rosids</taxon>
        <taxon>fabids</taxon>
        <taxon>Rosales</taxon>
        <taxon>Rosaceae</taxon>
        <taxon>Rosoideae</taxon>
        <taxon>Rosoideae incertae sedis</taxon>
        <taxon>Rosa</taxon>
    </lineage>
</organism>
<dbReference type="Gramene" id="PRQ50581">
    <property type="protein sequence ID" value="PRQ50581"/>
    <property type="gene ID" value="RchiOBHm_Chr2g0134821"/>
</dbReference>
<evidence type="ECO:0000256" key="1">
    <source>
        <dbReference type="ARBA" id="ARBA00004123"/>
    </source>
</evidence>
<keyword evidence="9" id="KW-1185">Reference proteome</keyword>
<dbReference type="PANTHER" id="PTHR31920">
    <property type="entry name" value="B3 DOMAIN-CONTAINING"/>
    <property type="match status" value="1"/>
</dbReference>
<reference evidence="8 9" key="1">
    <citation type="journal article" date="2018" name="Nat. Genet.">
        <title>The Rosa genome provides new insights in the design of modern roses.</title>
        <authorList>
            <person name="Bendahmane M."/>
        </authorList>
    </citation>
    <scope>NUCLEOTIDE SEQUENCE [LARGE SCALE GENOMIC DNA]</scope>
    <source>
        <strain evidence="9">cv. Old Blush</strain>
    </source>
</reference>
<keyword evidence="4" id="KW-0804">Transcription</keyword>